<keyword evidence="2" id="KW-0479">Metal-binding</keyword>
<dbReference type="PANTHER" id="PTHR30471">
    <property type="entry name" value="DNA REPAIR PROTEIN RADC"/>
    <property type="match status" value="1"/>
</dbReference>
<dbReference type="PROSITE" id="PS01302">
    <property type="entry name" value="UPF0758"/>
    <property type="match status" value="1"/>
</dbReference>
<dbReference type="Pfam" id="PF20582">
    <property type="entry name" value="UPF0758_N"/>
    <property type="match status" value="1"/>
</dbReference>
<evidence type="ECO:0000313" key="10">
    <source>
        <dbReference type="Proteomes" id="UP000823750"/>
    </source>
</evidence>
<dbReference type="InterPro" id="IPR025657">
    <property type="entry name" value="RadC_JAB"/>
</dbReference>
<evidence type="ECO:0000256" key="5">
    <source>
        <dbReference type="ARBA" id="ARBA00023049"/>
    </source>
</evidence>
<comment type="caution">
    <text evidence="9">The sequence shown here is derived from an EMBL/GenBank/DDBJ whole genome shotgun (WGS) entry which is preliminary data.</text>
</comment>
<accession>A0A9D9NRG2</accession>
<evidence type="ECO:0000256" key="2">
    <source>
        <dbReference type="ARBA" id="ARBA00022723"/>
    </source>
</evidence>
<dbReference type="Pfam" id="PF04002">
    <property type="entry name" value="RadC"/>
    <property type="match status" value="1"/>
</dbReference>
<evidence type="ECO:0000256" key="1">
    <source>
        <dbReference type="ARBA" id="ARBA00022670"/>
    </source>
</evidence>
<dbReference type="Gene3D" id="3.40.140.10">
    <property type="entry name" value="Cytidine Deaminase, domain 2"/>
    <property type="match status" value="1"/>
</dbReference>
<evidence type="ECO:0000256" key="3">
    <source>
        <dbReference type="ARBA" id="ARBA00022801"/>
    </source>
</evidence>
<sequence length="232" mass="25117">MKIKELSPEDRPREKMLEKGAGSLSTAELIAILLRTGTGKSNAVETARKLLNMAGGNLTGLYSLSVEKMCGITGIGQGKAITVAAAIELGRRFGAETSRIEKISVTSPDMIYRMMLPKMKGLGHEECWVVYLNRANYITGCEQASRGGLDATTVDIKIIVRKALEKLASGIILIHNHPSGNPMPGTADINMTGRLKKALETFDISLTDHIIVCDDRYYSFADERATVTGTGK</sequence>
<dbReference type="GO" id="GO:0046872">
    <property type="term" value="F:metal ion binding"/>
    <property type="evidence" value="ECO:0007669"/>
    <property type="project" value="UniProtKB-KW"/>
</dbReference>
<evidence type="ECO:0000256" key="4">
    <source>
        <dbReference type="ARBA" id="ARBA00022833"/>
    </source>
</evidence>
<dbReference type="GO" id="GO:0006508">
    <property type="term" value="P:proteolysis"/>
    <property type="evidence" value="ECO:0007669"/>
    <property type="project" value="UniProtKB-KW"/>
</dbReference>
<dbReference type="NCBIfam" id="NF000642">
    <property type="entry name" value="PRK00024.1"/>
    <property type="match status" value="1"/>
</dbReference>
<feature type="region of interest" description="Disordered" evidence="7">
    <location>
        <begin position="1"/>
        <end position="20"/>
    </location>
</feature>
<dbReference type="Proteomes" id="UP000823750">
    <property type="component" value="Unassembled WGS sequence"/>
</dbReference>
<keyword evidence="4" id="KW-0862">Zinc</keyword>
<reference evidence="9" key="2">
    <citation type="journal article" date="2021" name="PeerJ">
        <title>Extensive microbial diversity within the chicken gut microbiome revealed by metagenomics and culture.</title>
        <authorList>
            <person name="Gilroy R."/>
            <person name="Ravi A."/>
            <person name="Getino M."/>
            <person name="Pursley I."/>
            <person name="Horton D.L."/>
            <person name="Alikhan N.F."/>
            <person name="Baker D."/>
            <person name="Gharbi K."/>
            <person name="Hall N."/>
            <person name="Watson M."/>
            <person name="Adriaenssens E.M."/>
            <person name="Foster-Nyarko E."/>
            <person name="Jarju S."/>
            <person name="Secka A."/>
            <person name="Antonio M."/>
            <person name="Oren A."/>
            <person name="Chaudhuri R.R."/>
            <person name="La Ragione R."/>
            <person name="Hildebrand F."/>
            <person name="Pallen M.J."/>
        </authorList>
    </citation>
    <scope>NUCLEOTIDE SEQUENCE</scope>
    <source>
        <strain evidence="9">B2-16538</strain>
    </source>
</reference>
<keyword evidence="3" id="KW-0378">Hydrolase</keyword>
<dbReference type="PANTHER" id="PTHR30471:SF3">
    <property type="entry name" value="UPF0758 PROTEIN YEES-RELATED"/>
    <property type="match status" value="1"/>
</dbReference>
<evidence type="ECO:0000313" key="9">
    <source>
        <dbReference type="EMBL" id="MBO8485029.1"/>
    </source>
</evidence>
<protein>
    <submittedName>
        <fullName evidence="9">DNA repair protein RadC</fullName>
    </submittedName>
</protein>
<gene>
    <name evidence="9" type="primary">radC</name>
    <name evidence="9" type="ORF">IAB78_01210</name>
</gene>
<feature type="compositionally biased region" description="Basic and acidic residues" evidence="7">
    <location>
        <begin position="1"/>
        <end position="18"/>
    </location>
</feature>
<feature type="domain" description="MPN" evidence="8">
    <location>
        <begin position="104"/>
        <end position="226"/>
    </location>
</feature>
<proteinExistence type="inferred from homology"/>
<comment type="similarity">
    <text evidence="6">Belongs to the UPF0758 family.</text>
</comment>
<dbReference type="AlphaFoldDB" id="A0A9D9NRG2"/>
<evidence type="ECO:0000259" key="8">
    <source>
        <dbReference type="PROSITE" id="PS50249"/>
    </source>
</evidence>
<organism evidence="9 10">
    <name type="scientific">Candidatus Cryptobacteroides excrementavium</name>
    <dbReference type="NCBI Taxonomy" id="2840759"/>
    <lineage>
        <taxon>Bacteria</taxon>
        <taxon>Pseudomonadati</taxon>
        <taxon>Bacteroidota</taxon>
        <taxon>Bacteroidia</taxon>
        <taxon>Bacteroidales</taxon>
        <taxon>Candidatus Cryptobacteroides</taxon>
    </lineage>
</organism>
<dbReference type="InterPro" id="IPR037518">
    <property type="entry name" value="MPN"/>
</dbReference>
<dbReference type="PROSITE" id="PS50249">
    <property type="entry name" value="MPN"/>
    <property type="match status" value="1"/>
</dbReference>
<evidence type="ECO:0000256" key="6">
    <source>
        <dbReference type="RuleBase" id="RU003797"/>
    </source>
</evidence>
<keyword evidence="5" id="KW-0482">Metalloprotease</keyword>
<dbReference type="CDD" id="cd08071">
    <property type="entry name" value="MPN_DUF2466"/>
    <property type="match status" value="1"/>
</dbReference>
<dbReference type="InterPro" id="IPR001405">
    <property type="entry name" value="UPF0758"/>
</dbReference>
<dbReference type="InterPro" id="IPR020891">
    <property type="entry name" value="UPF0758_CS"/>
</dbReference>
<dbReference type="NCBIfam" id="TIGR00608">
    <property type="entry name" value="radc"/>
    <property type="match status" value="1"/>
</dbReference>
<dbReference type="EMBL" id="JADILX010000022">
    <property type="protein sequence ID" value="MBO8485029.1"/>
    <property type="molecule type" value="Genomic_DNA"/>
</dbReference>
<name>A0A9D9NRG2_9BACT</name>
<dbReference type="GO" id="GO:0008237">
    <property type="term" value="F:metallopeptidase activity"/>
    <property type="evidence" value="ECO:0007669"/>
    <property type="project" value="UniProtKB-KW"/>
</dbReference>
<reference evidence="9" key="1">
    <citation type="submission" date="2020-10" db="EMBL/GenBank/DDBJ databases">
        <authorList>
            <person name="Gilroy R."/>
        </authorList>
    </citation>
    <scope>NUCLEOTIDE SEQUENCE</scope>
    <source>
        <strain evidence="9">B2-16538</strain>
    </source>
</reference>
<dbReference type="InterPro" id="IPR046778">
    <property type="entry name" value="UPF0758_N"/>
</dbReference>
<keyword evidence="1" id="KW-0645">Protease</keyword>
<evidence type="ECO:0000256" key="7">
    <source>
        <dbReference type="SAM" id="MobiDB-lite"/>
    </source>
</evidence>